<feature type="compositionally biased region" description="Basic residues" evidence="1">
    <location>
        <begin position="418"/>
        <end position="428"/>
    </location>
</feature>
<evidence type="ECO:0000256" key="1">
    <source>
        <dbReference type="SAM" id="MobiDB-lite"/>
    </source>
</evidence>
<dbReference type="KEGG" id="ral:Rumal_3923"/>
<dbReference type="STRING" id="697329.Rumal_2261"/>
<reference evidence="4" key="1">
    <citation type="submission" date="2010-12" db="EMBL/GenBank/DDBJ databases">
        <title>Complete sequence of plasmid2 of Ruminococcus albus 7.</title>
        <authorList>
            <consortium name="US DOE Joint Genome Institute"/>
            <person name="Lucas S."/>
            <person name="Copeland A."/>
            <person name="Lapidus A."/>
            <person name="Cheng J.-F."/>
            <person name="Bruce D."/>
            <person name="Goodwin L."/>
            <person name="Pitluck S."/>
            <person name="Chertkov O."/>
            <person name="Detter J.C."/>
            <person name="Han C."/>
            <person name="Tapia R."/>
            <person name="Land M."/>
            <person name="Hauser L."/>
            <person name="Kyrpides N."/>
            <person name="Ivanova N."/>
            <person name="Ovchinnikova G."/>
            <person name="Weimer P."/>
            <person name="Mead D."/>
            <person name="Woyke T."/>
        </authorList>
    </citation>
    <scope>NUCLEOTIDE SEQUENCE</scope>
    <source>
        <strain evidence="4">7</strain>
        <plasmid evidence="4">pRUMAL02</plasmid>
    </source>
</reference>
<dbReference type="InterPro" id="IPR005094">
    <property type="entry name" value="Endonuclease_MobA/VirD2"/>
</dbReference>
<feature type="compositionally biased region" description="Polar residues" evidence="1">
    <location>
        <begin position="292"/>
        <end position="305"/>
    </location>
</feature>
<dbReference type="HOGENOM" id="CLU_640735_0_0_9"/>
<proteinExistence type="predicted"/>
<evidence type="ECO:0000313" key="5">
    <source>
        <dbReference type="Proteomes" id="UP000006919"/>
    </source>
</evidence>
<reference evidence="3 5" key="2">
    <citation type="journal article" date="2011" name="J. Bacteriol.">
        <title>Complete genome of the cellulolytic ruminal bacterium Ruminococcus albus 7.</title>
        <authorList>
            <person name="Suen G."/>
            <person name="Stevenson D.M."/>
            <person name="Bruce D.C."/>
            <person name="Chertkov O."/>
            <person name="Copeland A."/>
            <person name="Cheng J.F."/>
            <person name="Detter C."/>
            <person name="Detter J.C."/>
            <person name="Goodwin L.A."/>
            <person name="Han C.S."/>
            <person name="Hauser L.J."/>
            <person name="Ivanova N.N."/>
            <person name="Kyrpides N.C."/>
            <person name="Land M.L."/>
            <person name="Lapidus A."/>
            <person name="Lucas S."/>
            <person name="Ovchinnikova G."/>
            <person name="Pitluck S."/>
            <person name="Tapia R."/>
            <person name="Woyke T."/>
            <person name="Boyum J."/>
            <person name="Mead D."/>
            <person name="Weimer P.J."/>
        </authorList>
    </citation>
    <scope>NUCLEOTIDE SEQUENCE [LARGE SCALE GENOMIC DNA]</scope>
    <source>
        <strain evidence="3">7</strain>
        <strain evidence="5">ATCC 27210 / DSM 20455 / JCM 14654 / NCDO 2250 / 7</strain>
        <plasmid evidence="5">pRUMAL02</plasmid>
    </source>
</reference>
<evidence type="ECO:0000313" key="3">
    <source>
        <dbReference type="EMBL" id="ADU22746.1"/>
    </source>
</evidence>
<geneLocation type="plasmid" evidence="4 5">
    <name>pRUMAL02</name>
</geneLocation>
<accession>E6UCR7</accession>
<feature type="region of interest" description="Disordered" evidence="1">
    <location>
        <begin position="288"/>
        <end position="428"/>
    </location>
</feature>
<dbReference type="RefSeq" id="WP_013483886.1">
    <property type="nucleotide sequence ID" value="NC_014825.1"/>
</dbReference>
<dbReference type="AlphaFoldDB" id="E6UCR7"/>
<keyword evidence="4" id="KW-0614">Plasmid</keyword>
<dbReference type="Proteomes" id="UP000006919">
    <property type="component" value="Chromosome"/>
</dbReference>
<dbReference type="EMBL" id="CP002405">
    <property type="protein sequence ID" value="ADU24346.1"/>
    <property type="molecule type" value="Genomic_DNA"/>
</dbReference>
<dbReference type="Proteomes" id="UP000006919">
    <property type="component" value="Plasmid pRUMAL02"/>
</dbReference>
<feature type="compositionally biased region" description="Low complexity" evidence="1">
    <location>
        <begin position="349"/>
        <end position="358"/>
    </location>
</feature>
<name>E6UCR7_RUMA7</name>
<evidence type="ECO:0000313" key="4">
    <source>
        <dbReference type="EMBL" id="ADU24346.1"/>
    </source>
</evidence>
<organism evidence="3 5">
    <name type="scientific">Ruminococcus albus (strain ATCC 27210 / DSM 20455 / JCM 14654 / NCDO 2250 / 7)</name>
    <dbReference type="NCBI Taxonomy" id="697329"/>
    <lineage>
        <taxon>Bacteria</taxon>
        <taxon>Bacillati</taxon>
        <taxon>Bacillota</taxon>
        <taxon>Clostridia</taxon>
        <taxon>Eubacteriales</taxon>
        <taxon>Oscillospiraceae</taxon>
        <taxon>Ruminococcus</taxon>
    </lineage>
</organism>
<dbReference type="EMBL" id="CP002403">
    <property type="protein sequence ID" value="ADU22746.1"/>
    <property type="molecule type" value="Genomic_DNA"/>
</dbReference>
<dbReference type="eggNOG" id="COG3843">
    <property type="taxonomic scope" value="Bacteria"/>
</dbReference>
<feature type="domain" description="MobA/VirD2-like nuclease" evidence="2">
    <location>
        <begin position="49"/>
        <end position="165"/>
    </location>
</feature>
<feature type="compositionally biased region" description="Basic and acidic residues" evidence="1">
    <location>
        <begin position="407"/>
        <end position="417"/>
    </location>
</feature>
<dbReference type="Pfam" id="PF03432">
    <property type="entry name" value="Relaxase"/>
    <property type="match status" value="1"/>
</dbReference>
<feature type="compositionally biased region" description="Polar residues" evidence="1">
    <location>
        <begin position="338"/>
        <end position="348"/>
    </location>
</feature>
<sequence length="428" mass="48474">MYGNVNVDYKPCKSQIQLDRASRYMLGELPEQQQAGVIKTAPHLCWEMNCDRNIYSCDILTTRKLFGKRDNKRTNLAFKMSLSFSPDDNDKLTYEEVFNIAKEFAEKFFDGYQVMFAVHTDKPHKHVHFLLGNCHTVTGKAYRRSQKDLQTMCEFFGEQCMKRGLVHSVRKDYYNDDPDRDKETFAEKQMKAKGKETFKDELREVIRIECADSNNKTLEDVVNALMKHYHVECRVKGNTISYRHPNYTDKNGKLVSVRGSKLGDKYTVKGIKYELTKIWRGQEADRAEALTADSTRTADRTQTANGGLYTGTDDKRSGAYPQGVRTITQGTETGGKTNGNQETGSTFAGTGRNRNESSGNGGGDRSIVSGRTEGRESPSSGNGNAKDVPTFEELFDSYKRRNTKVVRTSDAEPEPARAVRKKRQDRGL</sequence>
<evidence type="ECO:0000259" key="2">
    <source>
        <dbReference type="Pfam" id="PF03432"/>
    </source>
</evidence>
<gene>
    <name evidence="3" type="ordered locus">Rumal_2261</name>
    <name evidence="4" type="ordered locus">Rumal_3923</name>
</gene>
<dbReference type="KEGG" id="ral:Rumal_2261"/>
<protein>
    <submittedName>
        <fullName evidence="3">Relaxase/mobilization nuclease family protein</fullName>
    </submittedName>
</protein>
<dbReference type="OrthoDB" id="9762440at2"/>